<evidence type="ECO:0000313" key="2">
    <source>
        <dbReference type="Proteomes" id="UP000789375"/>
    </source>
</evidence>
<dbReference type="Proteomes" id="UP000789375">
    <property type="component" value="Unassembled WGS sequence"/>
</dbReference>
<proteinExistence type="predicted"/>
<accession>A0A9N9GKQ9</accession>
<comment type="caution">
    <text evidence="1">The sequence shown here is derived from an EMBL/GenBank/DDBJ whole genome shotgun (WGS) entry which is preliminary data.</text>
</comment>
<sequence length="133" mass="16003">MKNLMKGQILDEYMIDYDKTFSEQSEKIYKKLIPELKKLMSKHFNLSVTQLLKYLLRDVLDPAANNPPKNTLKWAYDMKKIKYKEMDAKMPEYEEMLEYEVDDDYDREIQYNDTNLTDLNLDFILNLSEINLI</sequence>
<organism evidence="1 2">
    <name type="scientific">Funneliformis mosseae</name>
    <name type="common">Endomycorrhizal fungus</name>
    <name type="synonym">Glomus mosseae</name>
    <dbReference type="NCBI Taxonomy" id="27381"/>
    <lineage>
        <taxon>Eukaryota</taxon>
        <taxon>Fungi</taxon>
        <taxon>Fungi incertae sedis</taxon>
        <taxon>Mucoromycota</taxon>
        <taxon>Glomeromycotina</taxon>
        <taxon>Glomeromycetes</taxon>
        <taxon>Glomerales</taxon>
        <taxon>Glomeraceae</taxon>
        <taxon>Funneliformis</taxon>
    </lineage>
</organism>
<reference evidence="1" key="1">
    <citation type="submission" date="2021-06" db="EMBL/GenBank/DDBJ databases">
        <authorList>
            <person name="Kallberg Y."/>
            <person name="Tangrot J."/>
            <person name="Rosling A."/>
        </authorList>
    </citation>
    <scope>NUCLEOTIDE SEQUENCE</scope>
    <source>
        <strain evidence="1">87-6 pot B 2015</strain>
    </source>
</reference>
<name>A0A9N9GKQ9_FUNMO</name>
<gene>
    <name evidence="1" type="ORF">FMOSSE_LOCUS9808</name>
</gene>
<evidence type="ECO:0000313" key="1">
    <source>
        <dbReference type="EMBL" id="CAG8617711.1"/>
    </source>
</evidence>
<dbReference type="AlphaFoldDB" id="A0A9N9GKQ9"/>
<keyword evidence="2" id="KW-1185">Reference proteome</keyword>
<protein>
    <submittedName>
        <fullName evidence="1">8374_t:CDS:1</fullName>
    </submittedName>
</protein>
<dbReference type="EMBL" id="CAJVPP010002995">
    <property type="protein sequence ID" value="CAG8617711.1"/>
    <property type="molecule type" value="Genomic_DNA"/>
</dbReference>